<evidence type="ECO:0000313" key="3">
    <source>
        <dbReference type="EMBL" id="PWB97031.1"/>
    </source>
</evidence>
<keyword evidence="1" id="KW-1133">Transmembrane helix</keyword>
<dbReference type="SUPFAM" id="SSF50370">
    <property type="entry name" value="Ricin B-like lectins"/>
    <property type="match status" value="2"/>
</dbReference>
<evidence type="ECO:0000259" key="2">
    <source>
        <dbReference type="SMART" id="SM00458"/>
    </source>
</evidence>
<keyword evidence="1" id="KW-0472">Membrane</keyword>
<protein>
    <recommendedName>
        <fullName evidence="2">Ricin B lectin domain-containing protein</fullName>
    </recommendedName>
</protein>
<dbReference type="EMBL" id="QEEX01000001">
    <property type="protein sequence ID" value="PWB97031.1"/>
    <property type="molecule type" value="Genomic_DNA"/>
</dbReference>
<name>A0A2U1SZI1_9MICO</name>
<proteinExistence type="predicted"/>
<dbReference type="PROSITE" id="PS50231">
    <property type="entry name" value="RICIN_B_LECTIN"/>
    <property type="match status" value="1"/>
</dbReference>
<dbReference type="Proteomes" id="UP000244978">
    <property type="component" value="Unassembled WGS sequence"/>
</dbReference>
<keyword evidence="1" id="KW-0812">Transmembrane</keyword>
<dbReference type="Gene3D" id="2.80.10.50">
    <property type="match status" value="3"/>
</dbReference>
<evidence type="ECO:0000313" key="4">
    <source>
        <dbReference type="Proteomes" id="UP000244978"/>
    </source>
</evidence>
<keyword evidence="4" id="KW-1185">Reference proteome</keyword>
<sequence length="633" mass="65413">MRIPAFLRRSTARRNPLRGTLIHSGGILALVVLLVASGAGVTYALWNASATATSTAKGAQLAVTAVFGGTFANFSFQNHAATANGTVTVTNTTATTRTTAMPVSTQLSAAFAGVDATWASKFTVWVWPQSAAACTATALPASGVQGTWATIPAISTTLAPAASVVYCVRSVAAERSQLGVASGTFTITPQATATLSFSGSSAWTAAAAPTTTQTTRSIYPVGTVSTTNWYRISDAAGANCVDVESSTDTNGRPVIGFACKPNSEAGKTNQRWKLTADGTYYRISTQLSSGRSVVVTAGSDASGAAVSINSTAADEGRWQLQQVTAGVYQLVNKKSGMCLTRGAVTGSGTSAITALSQTACSASAAQRFTFTADGSTIVTGPVFVPAPTTVPNPNARYTIKTSGSASCVARSGNSANLTTSACSDQTEWRFKPAASGAAGFYITMATQWGNSAGLAMYADGTGNGADVDLGTLSTNDTRYRWTVVAQSDGSYQLRNVANARCLNSSLNLTTCSANPLHKVQLEMIGNPNPPAADLTCTQGQWTATYSWPVPTNYQSEVLYRAYVGKTLMTSTIDGWQTFQLSSGNTAAFAEGQSYAVTVEQTVKGTNTWTTVGTSIFTKVATDGSTSPFLCGAP</sequence>
<organism evidence="3 4">
    <name type="scientific">Homoserinimonas hongtaonis</name>
    <dbReference type="NCBI Taxonomy" id="2079791"/>
    <lineage>
        <taxon>Bacteria</taxon>
        <taxon>Bacillati</taxon>
        <taxon>Actinomycetota</taxon>
        <taxon>Actinomycetes</taxon>
        <taxon>Micrococcales</taxon>
        <taxon>Microbacteriaceae</taxon>
        <taxon>Homoserinimonas</taxon>
    </lineage>
</organism>
<reference evidence="4" key="1">
    <citation type="submission" date="2018-04" db="EMBL/GenBank/DDBJ databases">
        <authorList>
            <person name="Liu S."/>
            <person name="Wang Z."/>
            <person name="Li J."/>
        </authorList>
    </citation>
    <scope>NUCLEOTIDE SEQUENCE [LARGE SCALE GENOMIC DNA]</scope>
    <source>
        <strain evidence="4">S1194</strain>
    </source>
</reference>
<comment type="caution">
    <text evidence="3">The sequence shown here is derived from an EMBL/GenBank/DDBJ whole genome shotgun (WGS) entry which is preliminary data.</text>
</comment>
<dbReference type="InterPro" id="IPR000772">
    <property type="entry name" value="Ricin_B_lectin"/>
</dbReference>
<accession>A0A2U1SZI1</accession>
<feature type="domain" description="Ricin B lectin" evidence="2">
    <location>
        <begin position="226"/>
        <end position="371"/>
    </location>
</feature>
<dbReference type="InterPro" id="IPR035992">
    <property type="entry name" value="Ricin_B-like_lectins"/>
</dbReference>
<dbReference type="Pfam" id="PF00652">
    <property type="entry name" value="Ricin_B_lectin"/>
    <property type="match status" value="1"/>
</dbReference>
<dbReference type="CDD" id="cd00161">
    <property type="entry name" value="beta-trefoil_Ricin-like"/>
    <property type="match status" value="2"/>
</dbReference>
<evidence type="ECO:0000256" key="1">
    <source>
        <dbReference type="SAM" id="Phobius"/>
    </source>
</evidence>
<dbReference type="SMART" id="SM00458">
    <property type="entry name" value="RICIN"/>
    <property type="match status" value="1"/>
</dbReference>
<gene>
    <name evidence="3" type="ORF">DF220_03650</name>
</gene>
<dbReference type="RefSeq" id="WP_108997030.1">
    <property type="nucleotide sequence ID" value="NZ_QEEX01000001.1"/>
</dbReference>
<dbReference type="AlphaFoldDB" id="A0A2U1SZI1"/>
<feature type="transmembrane region" description="Helical" evidence="1">
    <location>
        <begin position="21"/>
        <end position="46"/>
    </location>
</feature>